<feature type="domain" description="Tudor" evidence="7">
    <location>
        <begin position="693"/>
        <end position="751"/>
    </location>
</feature>
<feature type="region of interest" description="Disordered" evidence="6">
    <location>
        <begin position="821"/>
        <end position="919"/>
    </location>
</feature>
<dbReference type="FunFam" id="2.30.30.140:FF:000018">
    <property type="entry name" value="Serine/threonine-protein kinase 31"/>
    <property type="match status" value="4"/>
</dbReference>
<sequence length="1248" mass="134497">MNRAFISPVVRPNLPLRRPATDPGVVSPSCSLSPVPTELGGYRVPEQSTPEVKGAINRQEPDRPVCANDLSTIMLAMPGSTTVKLCNYCGQQGQLRCSSCKKTNYCSVTCQSEDWPAHRHICKTTDSEVDQSENPKESPVMSAAAGASVVESKSSQQVNARDAPQTKRVYLQDLSKNDIPKGSEIQALVVDVQNPSKFFIHVHDSSMKETLRKISMELQKTCAGLSVAPHRPEAGEICAVKYSQDQHWYRGLVQSISGDQQHASVLYIDFGNEEDVPLVRIKPLPDSIDRAAPSALQCRVAGVAAGAGGWKEECSLFLKQLLFGKSVAVHVLNVTGEGRSLYTVDMKLASTDKVLSSFLLEQGYAVKEVAPTTEQEIDSMLNASVEECLCQSDTNNNNMEAQHPAQLTQEVGDSFTAVVTYLLSPSDIVCQMVENSCVIQQLQLKLKEHCFLTQPSQSFRPTPGSICCALFSEDNEWYRAKVLKHTSETRVSVSLIDYGNVEEVELALLLPISEDLLTLAAQGIPCSLTGVRPPEGGWPEEAVWMLKRLVSNRFLRVDVLGRRPGRTLVAIVDEASDPQTDVGELLVSMGYALAEPKAPPPESSPQGKPQPKSGAGLGAIPKTPVVNAPKAQKLEWSCAELPCEGQLAVMVAVVIENPGQFYCYRYIPEDQQALAELSAELLKHCQGETAPFSPVVGEPCCALFSDGSWYRAMVQSVGADGKVQVYFVDYGNNSTVEATHLRTIEPRLLTLPFLAIRCWLAGVEPVGGQWTPAAIQRMRGLCVGKYLTGRVISITERGYGIELQSDTHSIAGTLISEQLAKPPNLNQTSSPHAPSAANQSQPPAPRTPTPTATSQSQAPTPSIASPTNQNQAPATRPPSITNQSQVLTNATSQPQASVTLSPVPTNQSQGPSTRPSGATIHREPLAAAPPMKLPTAEQRKASQPTPTFPLDWKTEELPCNQPFVPQVAAAISPALFYIMSSAEVNADQIHALIMEVDNYCRQASPSQTKPLPGAACCAQFSGDKKWYRAVVLGVSSSKVSVIFADFGNMEEVPFSHVLPIPRDFLQIPVRIVRCALSGKERFPSVWPEGAMEVFGTLLSGSLQASAQAFDGTLNLLDITHQANGPISSLLLQSLQGAQAGASAQEAPEQSTVVQHHLSSAPLPRAQAKSPVAAPAKPLHSTPKQAPPVTGGLKMPEAKDTLGSTGSVLNDAAHTPCCCSELKNKMEKLEDLIVHLMQQINGWQNSVIH</sequence>
<evidence type="ECO:0000259" key="7">
    <source>
        <dbReference type="PROSITE" id="PS50304"/>
    </source>
</evidence>
<dbReference type="PANTHER" id="PTHR22948">
    <property type="entry name" value="TUDOR DOMAIN CONTAINING PROTEIN"/>
    <property type="match status" value="1"/>
</dbReference>
<dbReference type="OrthoDB" id="341421at2759"/>
<dbReference type="PROSITE" id="PS50304">
    <property type="entry name" value="TUDOR"/>
    <property type="match status" value="4"/>
</dbReference>
<evidence type="ECO:0000259" key="8">
    <source>
        <dbReference type="PROSITE" id="PS50865"/>
    </source>
</evidence>
<evidence type="ECO:0000256" key="3">
    <source>
        <dbReference type="ARBA" id="ARBA00022833"/>
    </source>
</evidence>
<dbReference type="Gene3D" id="2.30.30.140">
    <property type="match status" value="4"/>
</dbReference>
<dbReference type="GO" id="GO:0007283">
    <property type="term" value="P:spermatogenesis"/>
    <property type="evidence" value="ECO:0007669"/>
    <property type="project" value="TreeGrafter"/>
</dbReference>
<feature type="domain" description="MYND-type" evidence="8">
    <location>
        <begin position="86"/>
        <end position="122"/>
    </location>
</feature>
<reference evidence="10" key="1">
    <citation type="submission" date="2025-08" db="UniProtKB">
        <authorList>
            <consortium name="RefSeq"/>
        </authorList>
    </citation>
    <scope>IDENTIFICATION</scope>
</reference>
<keyword evidence="2 4" id="KW-0863">Zinc-finger</keyword>
<dbReference type="RefSeq" id="XP_031417140.1">
    <property type="nucleotide sequence ID" value="XM_031561280.2"/>
</dbReference>
<dbReference type="AlphaFoldDB" id="A0A6P8EZ93"/>
<dbReference type="PANTHER" id="PTHR22948:SF4">
    <property type="entry name" value="TUDOR DOMAIN-CONTAINING PROTEIN 1"/>
    <property type="match status" value="1"/>
</dbReference>
<protein>
    <submittedName>
        <fullName evidence="10">Tudor domain-containing protein 1 isoform X1</fullName>
    </submittedName>
</protein>
<feature type="compositionally biased region" description="Polar residues" evidence="6">
    <location>
        <begin position="863"/>
        <end position="916"/>
    </location>
</feature>
<dbReference type="GO" id="GO:0030719">
    <property type="term" value="P:P granule organization"/>
    <property type="evidence" value="ECO:0007669"/>
    <property type="project" value="Ensembl"/>
</dbReference>
<evidence type="ECO:0000256" key="1">
    <source>
        <dbReference type="ARBA" id="ARBA00022723"/>
    </source>
</evidence>
<feature type="domain" description="Tudor" evidence="7">
    <location>
        <begin position="460"/>
        <end position="519"/>
    </location>
</feature>
<dbReference type="PROSITE" id="PS01360">
    <property type="entry name" value="ZF_MYND_1"/>
    <property type="match status" value="1"/>
</dbReference>
<feature type="domain" description="Tudor" evidence="7">
    <location>
        <begin position="231"/>
        <end position="291"/>
    </location>
</feature>
<feature type="region of interest" description="Disordered" evidence="6">
    <location>
        <begin position="1156"/>
        <end position="1191"/>
    </location>
</feature>
<evidence type="ECO:0000313" key="10">
    <source>
        <dbReference type="RefSeq" id="XP_031417140.1"/>
    </source>
</evidence>
<gene>
    <name evidence="10" type="primary">tdrd1</name>
</gene>
<dbReference type="InterPro" id="IPR002893">
    <property type="entry name" value="Znf_MYND"/>
</dbReference>
<dbReference type="GO" id="GO:0034587">
    <property type="term" value="P:piRNA processing"/>
    <property type="evidence" value="ECO:0007669"/>
    <property type="project" value="TreeGrafter"/>
</dbReference>
<name>A0A6P8EZ93_CLUHA</name>
<dbReference type="GO" id="GO:0008270">
    <property type="term" value="F:zinc ion binding"/>
    <property type="evidence" value="ECO:0007669"/>
    <property type="project" value="UniProtKB-KW"/>
</dbReference>
<dbReference type="Proteomes" id="UP000515152">
    <property type="component" value="Chromosome 23"/>
</dbReference>
<dbReference type="SMART" id="SM00333">
    <property type="entry name" value="TUDOR"/>
    <property type="match status" value="4"/>
</dbReference>
<dbReference type="GO" id="GO:0043186">
    <property type="term" value="C:P granule"/>
    <property type="evidence" value="ECO:0007669"/>
    <property type="project" value="TreeGrafter"/>
</dbReference>
<dbReference type="SUPFAM" id="SSF144232">
    <property type="entry name" value="HIT/MYND zinc finger-like"/>
    <property type="match status" value="1"/>
</dbReference>
<feature type="region of interest" description="Disordered" evidence="6">
    <location>
        <begin position="596"/>
        <end position="621"/>
    </location>
</feature>
<dbReference type="InterPro" id="IPR002999">
    <property type="entry name" value="Tudor"/>
</dbReference>
<dbReference type="KEGG" id="char:105888759"/>
<dbReference type="InterPro" id="IPR050621">
    <property type="entry name" value="Tudor_domain_containing"/>
</dbReference>
<dbReference type="GeneID" id="105888759"/>
<evidence type="ECO:0000313" key="9">
    <source>
        <dbReference type="Proteomes" id="UP000515152"/>
    </source>
</evidence>
<dbReference type="PROSITE" id="PS50865">
    <property type="entry name" value="ZF_MYND_2"/>
    <property type="match status" value="1"/>
</dbReference>
<dbReference type="Gene3D" id="6.10.140.2220">
    <property type="match status" value="1"/>
</dbReference>
<keyword evidence="1" id="KW-0479">Metal-binding</keyword>
<feature type="domain" description="Tudor" evidence="7">
    <location>
        <begin position="1009"/>
        <end position="1067"/>
    </location>
</feature>
<proteinExistence type="predicted"/>
<dbReference type="GO" id="GO:0034584">
    <property type="term" value="F:piRNA binding"/>
    <property type="evidence" value="ECO:0007669"/>
    <property type="project" value="Ensembl"/>
</dbReference>
<dbReference type="Pfam" id="PF01753">
    <property type="entry name" value="zf-MYND"/>
    <property type="match status" value="1"/>
</dbReference>
<dbReference type="Gene3D" id="2.40.50.90">
    <property type="match status" value="4"/>
</dbReference>
<keyword evidence="3" id="KW-0862">Zinc</keyword>
<keyword evidence="5" id="KW-0175">Coiled coil</keyword>
<feature type="coiled-coil region" evidence="5">
    <location>
        <begin position="1218"/>
        <end position="1245"/>
    </location>
</feature>
<evidence type="ECO:0000256" key="6">
    <source>
        <dbReference type="SAM" id="MobiDB-lite"/>
    </source>
</evidence>
<dbReference type="CTD" id="56165"/>
<organism evidence="9 10">
    <name type="scientific">Clupea harengus</name>
    <name type="common">Atlantic herring</name>
    <dbReference type="NCBI Taxonomy" id="7950"/>
    <lineage>
        <taxon>Eukaryota</taxon>
        <taxon>Metazoa</taxon>
        <taxon>Chordata</taxon>
        <taxon>Craniata</taxon>
        <taxon>Vertebrata</taxon>
        <taxon>Euteleostomi</taxon>
        <taxon>Actinopterygii</taxon>
        <taxon>Neopterygii</taxon>
        <taxon>Teleostei</taxon>
        <taxon>Clupei</taxon>
        <taxon>Clupeiformes</taxon>
        <taxon>Clupeoidei</taxon>
        <taxon>Clupeidae</taxon>
        <taxon>Clupea</taxon>
    </lineage>
</organism>
<dbReference type="Pfam" id="PF00567">
    <property type="entry name" value="TUDOR"/>
    <property type="match status" value="4"/>
</dbReference>
<feature type="compositionally biased region" description="Low complexity" evidence="6">
    <location>
        <begin position="829"/>
        <end position="841"/>
    </location>
</feature>
<dbReference type="SUPFAM" id="SSF63748">
    <property type="entry name" value="Tudor/PWWP/MBT"/>
    <property type="match status" value="4"/>
</dbReference>
<evidence type="ECO:0000256" key="5">
    <source>
        <dbReference type="SAM" id="Coils"/>
    </source>
</evidence>
<dbReference type="InterPro" id="IPR035437">
    <property type="entry name" value="SNase_OB-fold_sf"/>
</dbReference>
<evidence type="ECO:0000256" key="4">
    <source>
        <dbReference type="PROSITE-ProRule" id="PRU00134"/>
    </source>
</evidence>
<accession>A0A6P8EZ93</accession>
<keyword evidence="9" id="KW-1185">Reference proteome</keyword>
<evidence type="ECO:0000256" key="2">
    <source>
        <dbReference type="ARBA" id="ARBA00022771"/>
    </source>
</evidence>
<feature type="compositionally biased region" description="Low complexity" evidence="6">
    <location>
        <begin position="849"/>
        <end position="862"/>
    </location>
</feature>